<evidence type="ECO:0000313" key="4">
    <source>
        <dbReference type="EMBL" id="CAB5008917.1"/>
    </source>
</evidence>
<reference evidence="3" key="1">
    <citation type="submission" date="2020-05" db="EMBL/GenBank/DDBJ databases">
        <authorList>
            <person name="Chiriac C."/>
            <person name="Salcher M."/>
            <person name="Ghai R."/>
            <person name="Kavagutti S V."/>
        </authorList>
    </citation>
    <scope>NUCLEOTIDE SEQUENCE</scope>
</reference>
<dbReference type="Gene3D" id="3.90.226.10">
    <property type="entry name" value="2-enoyl-CoA Hydratase, Chain A, domain 1"/>
    <property type="match status" value="1"/>
</dbReference>
<protein>
    <submittedName>
        <fullName evidence="3">Unannotated protein</fullName>
    </submittedName>
</protein>
<sequence>MVSMTRTDDVFVIDLGDGENRFTPQWMEELSAAYKEVEMDEGPRALVTTARGKIWSNGLDLDWLLANLEKAPGYVDAVQQLLAQVLTLPVQTVAVIQGHCFAAGALLALAHDTRLMRSDRGYFCLPEVDIGIPFSPGMSNLIQSRLSKKAAHESMTTGRRYGGPEAQEAGIVDAIYDEGELLSAGMGLASELAPKAGPTLQAIRTEMYRGAIEGLRANQPLDISGAGS</sequence>
<dbReference type="EMBL" id="CAFABE010000004">
    <property type="protein sequence ID" value="CAB4817515.1"/>
    <property type="molecule type" value="Genomic_DNA"/>
</dbReference>
<dbReference type="AlphaFoldDB" id="A0A6J7DXW7"/>
<evidence type="ECO:0000313" key="2">
    <source>
        <dbReference type="EMBL" id="CAB4817515.1"/>
    </source>
</evidence>
<dbReference type="PANTHER" id="PTHR11941">
    <property type="entry name" value="ENOYL-COA HYDRATASE-RELATED"/>
    <property type="match status" value="1"/>
</dbReference>
<dbReference type="Pfam" id="PF00378">
    <property type="entry name" value="ECH_1"/>
    <property type="match status" value="1"/>
</dbReference>
<proteinExistence type="predicted"/>
<dbReference type="CDD" id="cd06558">
    <property type="entry name" value="crotonase-like"/>
    <property type="match status" value="1"/>
</dbReference>
<dbReference type="SUPFAM" id="SSF52096">
    <property type="entry name" value="ClpP/crotonase"/>
    <property type="match status" value="1"/>
</dbReference>
<dbReference type="GO" id="GO:0006635">
    <property type="term" value="P:fatty acid beta-oxidation"/>
    <property type="evidence" value="ECO:0007669"/>
    <property type="project" value="TreeGrafter"/>
</dbReference>
<dbReference type="InterPro" id="IPR001753">
    <property type="entry name" value="Enoyl-CoA_hydra/iso"/>
</dbReference>
<keyword evidence="1" id="KW-0443">Lipid metabolism</keyword>
<organism evidence="3">
    <name type="scientific">freshwater metagenome</name>
    <dbReference type="NCBI Taxonomy" id="449393"/>
    <lineage>
        <taxon>unclassified sequences</taxon>
        <taxon>metagenomes</taxon>
        <taxon>ecological metagenomes</taxon>
    </lineage>
</organism>
<gene>
    <name evidence="2" type="ORF">UFOPK3164_00183</name>
    <name evidence="3" type="ORF">UFOPK3427_00886</name>
    <name evidence="4" type="ORF">UFOPK4112_00199</name>
</gene>
<dbReference type="GO" id="GO:0005777">
    <property type="term" value="C:peroxisome"/>
    <property type="evidence" value="ECO:0007669"/>
    <property type="project" value="TreeGrafter"/>
</dbReference>
<dbReference type="EMBL" id="CAFBPM010000001">
    <property type="protein sequence ID" value="CAB5008917.1"/>
    <property type="molecule type" value="Genomic_DNA"/>
</dbReference>
<accession>A0A6J7DXW7</accession>
<evidence type="ECO:0000256" key="1">
    <source>
        <dbReference type="ARBA" id="ARBA00023098"/>
    </source>
</evidence>
<dbReference type="EMBL" id="CAFBLT010000001">
    <property type="protein sequence ID" value="CAB4872343.1"/>
    <property type="molecule type" value="Genomic_DNA"/>
</dbReference>
<dbReference type="PANTHER" id="PTHR11941:SF75">
    <property type="entry name" value="ENOYL-COA HYDRATASE_ISOMERASE FAMILY PROTEIN"/>
    <property type="match status" value="1"/>
</dbReference>
<dbReference type="GO" id="GO:0004165">
    <property type="term" value="F:delta(3)-delta(2)-enoyl-CoA isomerase activity"/>
    <property type="evidence" value="ECO:0007669"/>
    <property type="project" value="TreeGrafter"/>
</dbReference>
<evidence type="ECO:0000313" key="3">
    <source>
        <dbReference type="EMBL" id="CAB4872343.1"/>
    </source>
</evidence>
<name>A0A6J7DXW7_9ZZZZ</name>
<dbReference type="InterPro" id="IPR029045">
    <property type="entry name" value="ClpP/crotonase-like_dom_sf"/>
</dbReference>
<dbReference type="FunFam" id="3.90.226.10:FF:000049">
    <property type="entry name" value="Enoyl-CoA delta isomerase 3"/>
    <property type="match status" value="1"/>
</dbReference>